<reference evidence="7" key="1">
    <citation type="journal article" date="2020" name="Appl. Environ. Microbiol.">
        <title>Medium-Chain Fatty Acid Synthesis by 'Candidatus Weimeria bifida' gen. nov., sp. nov., and 'Candidatus Pseudoramibacter fermentans' sp. nov.</title>
        <authorList>
            <person name="Scarborough M.J."/>
            <person name="Myers K.S."/>
            <person name="Donohue T.J."/>
            <person name="Noguera D.R."/>
        </authorList>
    </citation>
    <scope>NUCLEOTIDE SEQUENCE</scope>
    <source>
        <strain evidence="7">LCO1.1</strain>
    </source>
</reference>
<keyword evidence="3" id="KW-0547">Nucleotide-binding</keyword>
<feature type="domain" description="Protein kinase" evidence="6">
    <location>
        <begin position="1"/>
        <end position="281"/>
    </location>
</feature>
<organism evidence="7 8">
    <name type="scientific">Candidatus Weimeria bifida</name>
    <dbReference type="NCBI Taxonomy" id="2599074"/>
    <lineage>
        <taxon>Bacteria</taxon>
        <taxon>Bacillati</taxon>
        <taxon>Bacillota</taxon>
        <taxon>Clostridia</taxon>
        <taxon>Lachnospirales</taxon>
        <taxon>Lachnospiraceae</taxon>
        <taxon>Candidatus Weimeria</taxon>
    </lineage>
</organism>
<dbReference type="InterPro" id="IPR000719">
    <property type="entry name" value="Prot_kinase_dom"/>
</dbReference>
<keyword evidence="4 7" id="KW-0418">Kinase</keyword>
<dbReference type="Proteomes" id="UP000460257">
    <property type="component" value="Unassembled WGS sequence"/>
</dbReference>
<name>A0A6N7J2J1_9FIRM</name>
<keyword evidence="8" id="KW-1185">Reference proteome</keyword>
<evidence type="ECO:0000313" key="7">
    <source>
        <dbReference type="EMBL" id="MQN01959.1"/>
    </source>
</evidence>
<proteinExistence type="predicted"/>
<dbReference type="GO" id="GO:0004674">
    <property type="term" value="F:protein serine/threonine kinase activity"/>
    <property type="evidence" value="ECO:0007669"/>
    <property type="project" value="UniProtKB-EC"/>
</dbReference>
<evidence type="ECO:0000259" key="6">
    <source>
        <dbReference type="PROSITE" id="PS50011"/>
    </source>
</evidence>
<evidence type="ECO:0000256" key="2">
    <source>
        <dbReference type="ARBA" id="ARBA00022679"/>
    </source>
</evidence>
<sequence length="398" mass="45657">MDVILAEHTGLKELRILKRIEKRTDAEYDKAAFQLHREAEILTGIKHDGIPVIYDFWEDQNEICLIEEYIQGISLQEYLLRNDPVDFKFILDMLIRILDIMVYLHGLDTPIRHQDLKTEHIILRNGELVLIDYGIAAYLRGESAESLGRDDISALSSMAREITGHCSTYIPFWFRASIRKAGARDDSACYLSVTEWRDCLKRHQDAERNKRGLLIKKIAVVGNERGIGTTHTAFSVTSYLNYSGRNACYLNMTGRPFLIRMEENLANDFYQKNGIIYHKWFRAKPDFGPAVEDFEHNSEISVMDCGTDFSMAADADLTIYVAGSRPWQSRILMGEQLDSESTVLLITPANPGMALALARSAGHRVLSLPFQENPMHPDRRVKRVYDSIFKKLKEKEYI</sequence>
<keyword evidence="5" id="KW-0067">ATP-binding</keyword>
<dbReference type="SUPFAM" id="SSF56112">
    <property type="entry name" value="Protein kinase-like (PK-like)"/>
    <property type="match status" value="1"/>
</dbReference>
<dbReference type="InterPro" id="IPR011009">
    <property type="entry name" value="Kinase-like_dom_sf"/>
</dbReference>
<evidence type="ECO:0000256" key="3">
    <source>
        <dbReference type="ARBA" id="ARBA00022741"/>
    </source>
</evidence>
<dbReference type="EMBL" id="VOGC01000007">
    <property type="protein sequence ID" value="MQN01959.1"/>
    <property type="molecule type" value="Genomic_DNA"/>
</dbReference>
<dbReference type="AlphaFoldDB" id="A0A6N7J2J1"/>
<protein>
    <recommendedName>
        <fullName evidence="1">non-specific serine/threonine protein kinase</fullName>
        <ecNumber evidence="1">2.7.11.1</ecNumber>
    </recommendedName>
</protein>
<dbReference type="EC" id="2.7.11.1" evidence="1"/>
<dbReference type="PROSITE" id="PS50011">
    <property type="entry name" value="PROTEIN_KINASE_DOM"/>
    <property type="match status" value="1"/>
</dbReference>
<dbReference type="PANTHER" id="PTHR43671:SF13">
    <property type="entry name" value="SERINE_THREONINE-PROTEIN KINASE NEK2"/>
    <property type="match status" value="1"/>
</dbReference>
<comment type="caution">
    <text evidence="7">The sequence shown here is derived from an EMBL/GenBank/DDBJ whole genome shotgun (WGS) entry which is preliminary data.</text>
</comment>
<dbReference type="InterPro" id="IPR050660">
    <property type="entry name" value="NEK_Ser/Thr_kinase"/>
</dbReference>
<evidence type="ECO:0000313" key="8">
    <source>
        <dbReference type="Proteomes" id="UP000460257"/>
    </source>
</evidence>
<dbReference type="Gene3D" id="1.10.510.10">
    <property type="entry name" value="Transferase(Phosphotransferase) domain 1"/>
    <property type="match status" value="1"/>
</dbReference>
<dbReference type="Pfam" id="PF00069">
    <property type="entry name" value="Pkinase"/>
    <property type="match status" value="1"/>
</dbReference>
<accession>A0A6N7J2J1</accession>
<dbReference type="SMART" id="SM00220">
    <property type="entry name" value="S_TKc"/>
    <property type="match status" value="1"/>
</dbReference>
<evidence type="ECO:0000256" key="4">
    <source>
        <dbReference type="ARBA" id="ARBA00022777"/>
    </source>
</evidence>
<evidence type="ECO:0000256" key="5">
    <source>
        <dbReference type="ARBA" id="ARBA00022840"/>
    </source>
</evidence>
<dbReference type="GO" id="GO:0005524">
    <property type="term" value="F:ATP binding"/>
    <property type="evidence" value="ECO:0007669"/>
    <property type="project" value="UniProtKB-KW"/>
</dbReference>
<keyword evidence="2" id="KW-0808">Transferase</keyword>
<evidence type="ECO:0000256" key="1">
    <source>
        <dbReference type="ARBA" id="ARBA00012513"/>
    </source>
</evidence>
<gene>
    <name evidence="7" type="ORF">FRC54_08675</name>
</gene>
<dbReference type="PANTHER" id="PTHR43671">
    <property type="entry name" value="SERINE/THREONINE-PROTEIN KINASE NEK"/>
    <property type="match status" value="1"/>
</dbReference>